<evidence type="ECO:0000313" key="6">
    <source>
        <dbReference type="Proteomes" id="UP000286402"/>
    </source>
</evidence>
<comment type="caution">
    <text evidence="5">The sequence shown here is derived from an EMBL/GenBank/DDBJ whole genome shotgun (WGS) entry which is preliminary data.</text>
</comment>
<reference evidence="5 6" key="1">
    <citation type="submission" date="2016-07" db="EMBL/GenBank/DDBJ databases">
        <title>Genome analysis of Sphingobacterium siyangense T12B17.</title>
        <authorList>
            <person name="Xu D."/>
            <person name="Su Y."/>
            <person name="Zheng S."/>
        </authorList>
    </citation>
    <scope>NUCLEOTIDE SEQUENCE [LARGE SCALE GENOMIC DNA]</scope>
    <source>
        <strain evidence="5 6">T12B17</strain>
    </source>
</reference>
<dbReference type="PROSITE" id="PS01124">
    <property type="entry name" value="HTH_ARAC_FAMILY_2"/>
    <property type="match status" value="1"/>
</dbReference>
<dbReference type="Gene3D" id="1.10.10.60">
    <property type="entry name" value="Homeodomain-like"/>
    <property type="match status" value="1"/>
</dbReference>
<evidence type="ECO:0000256" key="2">
    <source>
        <dbReference type="ARBA" id="ARBA00023125"/>
    </source>
</evidence>
<evidence type="ECO:0000256" key="3">
    <source>
        <dbReference type="ARBA" id="ARBA00023163"/>
    </source>
</evidence>
<keyword evidence="2" id="KW-0238">DNA-binding</keyword>
<keyword evidence="1" id="KW-0805">Transcription regulation</keyword>
<dbReference type="InterPro" id="IPR018060">
    <property type="entry name" value="HTH_AraC"/>
</dbReference>
<dbReference type="SMART" id="SM00342">
    <property type="entry name" value="HTH_ARAC"/>
    <property type="match status" value="1"/>
</dbReference>
<dbReference type="PANTHER" id="PTHR43280">
    <property type="entry name" value="ARAC-FAMILY TRANSCRIPTIONAL REGULATOR"/>
    <property type="match status" value="1"/>
</dbReference>
<dbReference type="PANTHER" id="PTHR43280:SF32">
    <property type="entry name" value="TRANSCRIPTIONAL REGULATORY PROTEIN"/>
    <property type="match status" value="1"/>
</dbReference>
<gene>
    <name evidence="5" type="ORF">BCY89_08515</name>
</gene>
<dbReference type="Pfam" id="PF12833">
    <property type="entry name" value="HTH_18"/>
    <property type="match status" value="1"/>
</dbReference>
<proteinExistence type="predicted"/>
<dbReference type="GO" id="GO:0043565">
    <property type="term" value="F:sequence-specific DNA binding"/>
    <property type="evidence" value="ECO:0007669"/>
    <property type="project" value="InterPro"/>
</dbReference>
<name>A0A420FQ47_9SPHI</name>
<dbReference type="SUPFAM" id="SSF46689">
    <property type="entry name" value="Homeodomain-like"/>
    <property type="match status" value="1"/>
</dbReference>
<dbReference type="GO" id="GO:0003700">
    <property type="term" value="F:DNA-binding transcription factor activity"/>
    <property type="evidence" value="ECO:0007669"/>
    <property type="project" value="InterPro"/>
</dbReference>
<dbReference type="RefSeq" id="WP_120334739.1">
    <property type="nucleotide sequence ID" value="NZ_MCAQ01000023.1"/>
</dbReference>
<feature type="domain" description="HTH araC/xylS-type" evidence="4">
    <location>
        <begin position="192"/>
        <end position="289"/>
    </location>
</feature>
<dbReference type="InterPro" id="IPR009057">
    <property type="entry name" value="Homeodomain-like_sf"/>
</dbReference>
<keyword evidence="6" id="KW-1185">Reference proteome</keyword>
<accession>A0A420FQ47</accession>
<dbReference type="InterPro" id="IPR020449">
    <property type="entry name" value="Tscrpt_reg_AraC-type_HTH"/>
</dbReference>
<evidence type="ECO:0000313" key="5">
    <source>
        <dbReference type="EMBL" id="RKF34982.1"/>
    </source>
</evidence>
<organism evidence="5 6">
    <name type="scientific">Sphingobacterium siyangense</name>
    <dbReference type="NCBI Taxonomy" id="459529"/>
    <lineage>
        <taxon>Bacteria</taxon>
        <taxon>Pseudomonadati</taxon>
        <taxon>Bacteroidota</taxon>
        <taxon>Sphingobacteriia</taxon>
        <taxon>Sphingobacteriales</taxon>
        <taxon>Sphingobacteriaceae</taxon>
        <taxon>Sphingobacterium</taxon>
    </lineage>
</organism>
<sequence>MSVKEIPIENKGFYVFHFKGNKSKPVFSSEQQHILSKGELYSLCLIKKGETSFIINNERVQVAQNHLLLTNPSSRVNGSSVVKSWDCEVYLIFFTLDFSFKLDFQEDFFEVTKKSLALNDSYIWSLSNQDSTNLSNLFKQFIHYDRQGASYLFKNQIIKSLTEILFCEIARLGSQNMRNTPAIPSRKREILANFHLLLKKSFHKEHMVQFYAMELGITAKHLSVITKELTGKSAIELIQNVLVEEAKSLLCQGLSIGEIAVKLHFSDQSFFGKFFKRNVGISPKEFRQNLYLNKGD</sequence>
<evidence type="ECO:0000256" key="1">
    <source>
        <dbReference type="ARBA" id="ARBA00023015"/>
    </source>
</evidence>
<dbReference type="PRINTS" id="PR00032">
    <property type="entry name" value="HTHARAC"/>
</dbReference>
<dbReference type="EMBL" id="MCAQ01000023">
    <property type="protein sequence ID" value="RKF34982.1"/>
    <property type="molecule type" value="Genomic_DNA"/>
</dbReference>
<evidence type="ECO:0000259" key="4">
    <source>
        <dbReference type="PROSITE" id="PS01124"/>
    </source>
</evidence>
<dbReference type="AlphaFoldDB" id="A0A420FQ47"/>
<keyword evidence="3" id="KW-0804">Transcription</keyword>
<dbReference type="Proteomes" id="UP000286402">
    <property type="component" value="Unassembled WGS sequence"/>
</dbReference>
<protein>
    <recommendedName>
        <fullName evidence="4">HTH araC/xylS-type domain-containing protein</fullName>
    </recommendedName>
</protein>